<dbReference type="GO" id="GO:0038066">
    <property type="term" value="P:p38MAPK cascade"/>
    <property type="evidence" value="ECO:0007669"/>
    <property type="project" value="UniProtKB-ARBA"/>
</dbReference>
<dbReference type="EMBL" id="JAKWBI020000447">
    <property type="protein sequence ID" value="KAJ2894909.1"/>
    <property type="molecule type" value="Genomic_DNA"/>
</dbReference>
<dbReference type="PROSITE" id="PS00108">
    <property type="entry name" value="PROTEIN_KINASE_ST"/>
    <property type="match status" value="1"/>
</dbReference>
<protein>
    <recommendedName>
        <fullName evidence="2">mitogen-activated protein kinase</fullName>
        <ecNumber evidence="2">2.7.11.24</ecNumber>
    </recommendedName>
</protein>
<feature type="compositionally biased region" description="Polar residues" evidence="13">
    <location>
        <begin position="1351"/>
        <end position="1366"/>
    </location>
</feature>
<evidence type="ECO:0000313" key="15">
    <source>
        <dbReference type="EMBL" id="KAJ2894909.1"/>
    </source>
</evidence>
<evidence type="ECO:0000313" key="16">
    <source>
        <dbReference type="Proteomes" id="UP001201980"/>
    </source>
</evidence>
<dbReference type="PROSITE" id="PS50011">
    <property type="entry name" value="PROTEIN_KINASE_DOM"/>
    <property type="match status" value="1"/>
</dbReference>
<dbReference type="InterPro" id="IPR008271">
    <property type="entry name" value="Ser/Thr_kinase_AS"/>
</dbReference>
<dbReference type="SMART" id="SM00220">
    <property type="entry name" value="S_TKc"/>
    <property type="match status" value="1"/>
</dbReference>
<evidence type="ECO:0000256" key="8">
    <source>
        <dbReference type="ARBA" id="ARBA00047919"/>
    </source>
</evidence>
<evidence type="ECO:0000256" key="11">
    <source>
        <dbReference type="ARBA" id="ARBA00065095"/>
    </source>
</evidence>
<dbReference type="CDD" id="cd06626">
    <property type="entry name" value="STKc_MEKK4"/>
    <property type="match status" value="1"/>
</dbReference>
<comment type="similarity">
    <text evidence="1">Belongs to the protein kinase superfamily. STE Ser/Thr protein kinase family. MAP kinase kinase kinase subfamily.</text>
</comment>
<dbReference type="InterPro" id="IPR017441">
    <property type="entry name" value="Protein_kinase_ATP_BS"/>
</dbReference>
<keyword evidence="4" id="KW-0808">Transferase</keyword>
<dbReference type="Pfam" id="PF00069">
    <property type="entry name" value="Pkinase"/>
    <property type="match status" value="1"/>
</dbReference>
<dbReference type="InterPro" id="IPR011009">
    <property type="entry name" value="Kinase-like_dom_sf"/>
</dbReference>
<feature type="domain" description="Protein kinase" evidence="14">
    <location>
        <begin position="1035"/>
        <end position="1304"/>
    </location>
</feature>
<evidence type="ECO:0000256" key="3">
    <source>
        <dbReference type="ARBA" id="ARBA00022527"/>
    </source>
</evidence>
<gene>
    <name evidence="15" type="ORF">MKZ38_007106</name>
</gene>
<feature type="compositionally biased region" description="Low complexity" evidence="13">
    <location>
        <begin position="1323"/>
        <end position="1334"/>
    </location>
</feature>
<evidence type="ECO:0000256" key="10">
    <source>
        <dbReference type="ARBA" id="ARBA00056158"/>
    </source>
</evidence>
<organism evidence="15 16">
    <name type="scientific">Zalerion maritima</name>
    <dbReference type="NCBI Taxonomy" id="339359"/>
    <lineage>
        <taxon>Eukaryota</taxon>
        <taxon>Fungi</taxon>
        <taxon>Dikarya</taxon>
        <taxon>Ascomycota</taxon>
        <taxon>Pezizomycotina</taxon>
        <taxon>Sordariomycetes</taxon>
        <taxon>Lulworthiomycetidae</taxon>
        <taxon>Lulworthiales</taxon>
        <taxon>Lulworthiaceae</taxon>
        <taxon>Zalerion</taxon>
    </lineage>
</organism>
<feature type="compositionally biased region" description="Basic and acidic residues" evidence="13">
    <location>
        <begin position="13"/>
        <end position="25"/>
    </location>
</feature>
<evidence type="ECO:0000256" key="9">
    <source>
        <dbReference type="ARBA" id="ARBA00048130"/>
    </source>
</evidence>
<keyword evidence="5 12" id="KW-0547">Nucleotide-binding</keyword>
<dbReference type="GO" id="GO:0005524">
    <property type="term" value="F:ATP binding"/>
    <property type="evidence" value="ECO:0007669"/>
    <property type="project" value="UniProtKB-UniRule"/>
</dbReference>
<dbReference type="EC" id="2.7.11.24" evidence="2"/>
<dbReference type="SUPFAM" id="SSF56112">
    <property type="entry name" value="Protein kinase-like (PK-like)"/>
    <property type="match status" value="1"/>
</dbReference>
<feature type="region of interest" description="Disordered" evidence="13">
    <location>
        <begin position="1312"/>
        <end position="1366"/>
    </location>
</feature>
<evidence type="ECO:0000256" key="2">
    <source>
        <dbReference type="ARBA" id="ARBA00012411"/>
    </source>
</evidence>
<comment type="function">
    <text evidence="10">Kinase involved in a signal transduction pathway that is activated by changes in the osmolarity of the extracellular environment. Activates the PBS2 MAP kinase kinase by phosphorylation.</text>
</comment>
<dbReference type="PROSITE" id="PS00107">
    <property type="entry name" value="PROTEIN_KINASE_ATP"/>
    <property type="match status" value="1"/>
</dbReference>
<feature type="region of interest" description="Disordered" evidence="13">
    <location>
        <begin position="155"/>
        <end position="181"/>
    </location>
</feature>
<comment type="catalytic activity">
    <reaction evidence="9">
        <text>L-seryl-[protein] + ATP = O-phospho-L-seryl-[protein] + ADP + H(+)</text>
        <dbReference type="Rhea" id="RHEA:17989"/>
        <dbReference type="Rhea" id="RHEA-COMP:9863"/>
        <dbReference type="Rhea" id="RHEA-COMP:11604"/>
        <dbReference type="ChEBI" id="CHEBI:15378"/>
        <dbReference type="ChEBI" id="CHEBI:29999"/>
        <dbReference type="ChEBI" id="CHEBI:30616"/>
        <dbReference type="ChEBI" id="CHEBI:83421"/>
        <dbReference type="ChEBI" id="CHEBI:456216"/>
        <dbReference type="EC" id="2.7.11.24"/>
    </reaction>
    <physiologicalReaction direction="left-to-right" evidence="9">
        <dbReference type="Rhea" id="RHEA:17990"/>
    </physiologicalReaction>
</comment>
<dbReference type="GO" id="GO:0004707">
    <property type="term" value="F:MAP kinase activity"/>
    <property type="evidence" value="ECO:0007669"/>
    <property type="project" value="UniProtKB-EC"/>
</dbReference>
<keyword evidence="6" id="KW-0418">Kinase</keyword>
<evidence type="ECO:0000259" key="14">
    <source>
        <dbReference type="PROSITE" id="PS50011"/>
    </source>
</evidence>
<evidence type="ECO:0000256" key="13">
    <source>
        <dbReference type="SAM" id="MobiDB-lite"/>
    </source>
</evidence>
<evidence type="ECO:0000256" key="7">
    <source>
        <dbReference type="ARBA" id="ARBA00022840"/>
    </source>
</evidence>
<dbReference type="InterPro" id="IPR050538">
    <property type="entry name" value="MAP_kinase_kinase_kinase"/>
</dbReference>
<proteinExistence type="inferred from homology"/>
<dbReference type="FunFam" id="1.10.510.10:FF:000482">
    <property type="entry name" value="MAP kinase kinase kinase"/>
    <property type="match status" value="1"/>
</dbReference>
<dbReference type="Proteomes" id="UP001201980">
    <property type="component" value="Unassembled WGS sequence"/>
</dbReference>
<keyword evidence="3" id="KW-0723">Serine/threonine-protein kinase</keyword>
<feature type="region of interest" description="Disordered" evidence="13">
    <location>
        <begin position="1"/>
        <end position="140"/>
    </location>
</feature>
<feature type="compositionally biased region" description="Low complexity" evidence="13">
    <location>
        <begin position="86"/>
        <end position="99"/>
    </location>
</feature>
<dbReference type="PANTHER" id="PTHR48016">
    <property type="entry name" value="MAP KINASE KINASE KINASE SSK2-RELATED-RELATED"/>
    <property type="match status" value="1"/>
</dbReference>
<evidence type="ECO:0000256" key="12">
    <source>
        <dbReference type="PROSITE-ProRule" id="PRU10141"/>
    </source>
</evidence>
<dbReference type="InterPro" id="IPR000719">
    <property type="entry name" value="Prot_kinase_dom"/>
</dbReference>
<keyword evidence="16" id="KW-1185">Reference proteome</keyword>
<accession>A0AAD5WNF3</accession>
<evidence type="ECO:0000256" key="4">
    <source>
        <dbReference type="ARBA" id="ARBA00022679"/>
    </source>
</evidence>
<name>A0AAD5WNF3_9PEZI</name>
<comment type="subunit">
    <text evidence="11">Interacts with by SSK1.</text>
</comment>
<dbReference type="PANTHER" id="PTHR48016:SF32">
    <property type="entry name" value="MITOGEN-ACTIVATED PROTEIN KINASE KINASE KINASE 4"/>
    <property type="match status" value="1"/>
</dbReference>
<feature type="compositionally biased region" description="Polar residues" evidence="13">
    <location>
        <begin position="60"/>
        <end position="85"/>
    </location>
</feature>
<comment type="catalytic activity">
    <reaction evidence="8">
        <text>L-threonyl-[protein] + ATP = O-phospho-L-threonyl-[protein] + ADP + H(+)</text>
        <dbReference type="Rhea" id="RHEA:46608"/>
        <dbReference type="Rhea" id="RHEA-COMP:11060"/>
        <dbReference type="Rhea" id="RHEA-COMP:11605"/>
        <dbReference type="ChEBI" id="CHEBI:15378"/>
        <dbReference type="ChEBI" id="CHEBI:30013"/>
        <dbReference type="ChEBI" id="CHEBI:30616"/>
        <dbReference type="ChEBI" id="CHEBI:61977"/>
        <dbReference type="ChEBI" id="CHEBI:456216"/>
        <dbReference type="EC" id="2.7.11.24"/>
    </reaction>
    <physiologicalReaction direction="left-to-right" evidence="8">
        <dbReference type="Rhea" id="RHEA:46609"/>
    </physiologicalReaction>
</comment>
<dbReference type="Gene3D" id="1.10.510.10">
    <property type="entry name" value="Transferase(Phosphotransferase) domain 1"/>
    <property type="match status" value="1"/>
</dbReference>
<feature type="binding site" evidence="12">
    <location>
        <position position="1064"/>
    </location>
    <ligand>
        <name>ATP</name>
        <dbReference type="ChEBI" id="CHEBI:30616"/>
    </ligand>
</feature>
<evidence type="ECO:0000256" key="6">
    <source>
        <dbReference type="ARBA" id="ARBA00022777"/>
    </source>
</evidence>
<comment type="caution">
    <text evidence="15">The sequence shown here is derived from an EMBL/GenBank/DDBJ whole genome shotgun (WGS) entry which is preliminary data.</text>
</comment>
<reference evidence="15" key="1">
    <citation type="submission" date="2022-07" db="EMBL/GenBank/DDBJ databases">
        <title>Draft genome sequence of Zalerion maritima ATCC 34329, a (micro)plastics degrading marine fungus.</title>
        <authorList>
            <person name="Paco A."/>
            <person name="Goncalves M.F.M."/>
            <person name="Rocha-Santos T.A.P."/>
            <person name="Alves A."/>
        </authorList>
    </citation>
    <scope>NUCLEOTIDE SEQUENCE</scope>
    <source>
        <strain evidence="15">ATCC 34329</strain>
    </source>
</reference>
<evidence type="ECO:0000256" key="1">
    <source>
        <dbReference type="ARBA" id="ARBA00006529"/>
    </source>
</evidence>
<sequence>MASEVSPRAVRFHTNEDEPRTDKPRRGQAHGGGSEDSSSSDDVVRPQTTERYSDHATMTRYDSTAHPNVPTLITSSNSLATRQPNGTATRTGRPGITRTPSSTYQPQRGPPPPPPAHAKRSDSVTRRGLRQRSTIKSSEVDPLYIAKMRSEGHDSYFASEGDYESDSEGETPSSEGPFSDQYDGEGILFSNIFENNEPTDEDLEDPSMRGRLEWYGMLQTVLTGDVVRQEKKRLIGTSGMEDIKTPQYAEELWLGVKAKSCGRTLAVQRKMVEDARSSLDGSIDIITGFKVTGTIQAGGKSHVEQMMDVRARIEKAESLYPSLKALAESHTSIHSSFWESYEAIMAWHNTSNIINTQLQILRRWVGNESLDFKQTKPLSPSANGIGDESSFLDRILKEDGLKSFHDEEEPEKEEKVQDKKKIRTKPMLPCITEVVWKVKEATVEFHEAFDKRHFPSYDEDLLLLLTFPTRLIEDIIKVRLAYAKKVKESAQQNTLMQDQMIGQFQLLLKLAIKIKGEYNVLSKTEPGWELAAPLDDSYDQVVLDALKYYFKMLNWKLSSNKNTFKEAELLFQEWEFVNEVGNHLQRGPINVAEHFSSLTHKALSRLSQTFSKELERKPKESGLDISKRYKQVLDSVRVRQRMLQRFSRMLSTNYENACDFLLANTRIEDLYDALIEGGHFQLYTGNVEHDNIFLLASPSLWGQEDVISRIITVASEGDMISDLSDPYILVMRPETRFVWYGEKMEVSLREESIDLKIGHGRLIAGGSGHRLVNARRAFLERLGFPLDLVVEQRSNFTKVNTKMTQIRTVAYKLSNSFMESVEYVRKQTMGLDCQELIQTCFVFATEFGQRSLLIMDSNKRQMNNMKLTKLALDWVSFICDNCVASDRRTFRWAVLALEFALGMTRGRQIIALTSEEYDQLRSKVSGCMSILISHFDIMGARSMLAAKAERDKQRIDALMSHFRRMDENRVLDDHESSKLVSEGRLEKLGEVEEARGEILCDRQALGRVLEVSNEIDRSLMFLSSAASNNQIALRWQLGHFVGGGTFGNVYSAMNLDTGQLMAVKEIRLQDPKQIPQIAAQIKEEMAVLEVLNHPNVVSYFGLEVHRDRVYIFMEFCSGGSLASLLEHGRIEDESVIMVYALQLLEGLAYLHASNISHRDIKPENILLDHNGVIKYVDFGAAKVIARQGKTLVSSLASTKANKSMTGTPMYMSPEVIKGENPGRAGAVDVWSLGCVILEMATGRRPWANLDNEWAIMYNIAQGNPPQLPAPDQLSPQGIDFLKRCFAKDPRKRATAEQLLQHEWIMSIRNQVIEPPTPSDSGQSSLSTPSVTPSSNALTSSGGLRTGDFPIQQIQQGSYMNGTINGN</sequence>
<evidence type="ECO:0000256" key="5">
    <source>
        <dbReference type="ARBA" id="ARBA00022741"/>
    </source>
</evidence>
<keyword evidence="7 12" id="KW-0067">ATP-binding</keyword>